<dbReference type="AlphaFoldDB" id="A0A1R0GPS5"/>
<sequence length="41" mass="4727">MPEIVSIGWLASTMIHEGSRISANWTATWRWNSVFSYTSRP</sequence>
<accession>A0A1R0GPS5</accession>
<comment type="caution">
    <text evidence="1">The sequence shown here is derived from an EMBL/GenBank/DDBJ whole genome shotgun (WGS) entry which is preliminary data.</text>
</comment>
<evidence type="ECO:0000313" key="2">
    <source>
        <dbReference type="Proteomes" id="UP000187455"/>
    </source>
</evidence>
<reference evidence="1 2" key="1">
    <citation type="journal article" date="2016" name="Mol. Biol. Evol.">
        <title>Genome-Wide Survey of Gut Fungi (Harpellales) Reveals the First Horizontally Transferred Ubiquitin Gene from a Mosquito Host.</title>
        <authorList>
            <person name="Wang Y."/>
            <person name="White M.M."/>
            <person name="Kvist S."/>
            <person name="Moncalvo J.M."/>
        </authorList>
    </citation>
    <scope>NUCLEOTIDE SEQUENCE [LARGE SCALE GENOMIC DNA]</scope>
    <source>
        <strain evidence="1 2">ALG-7-W6</strain>
    </source>
</reference>
<organism evidence="1 2">
    <name type="scientific">Smittium mucronatum</name>
    <dbReference type="NCBI Taxonomy" id="133383"/>
    <lineage>
        <taxon>Eukaryota</taxon>
        <taxon>Fungi</taxon>
        <taxon>Fungi incertae sedis</taxon>
        <taxon>Zoopagomycota</taxon>
        <taxon>Kickxellomycotina</taxon>
        <taxon>Harpellomycetes</taxon>
        <taxon>Harpellales</taxon>
        <taxon>Legeriomycetaceae</taxon>
        <taxon>Smittium</taxon>
    </lineage>
</organism>
<gene>
    <name evidence="1" type="ORF">AYI68_g7049</name>
</gene>
<name>A0A1R0GPS5_9FUNG</name>
<dbReference type="EMBL" id="LSSL01005351">
    <property type="protein sequence ID" value="OLY78892.1"/>
    <property type="molecule type" value="Genomic_DNA"/>
</dbReference>
<dbReference type="Proteomes" id="UP000187455">
    <property type="component" value="Unassembled WGS sequence"/>
</dbReference>
<protein>
    <submittedName>
        <fullName evidence="1">Uncharacterized protein</fullName>
    </submittedName>
</protein>
<feature type="non-terminal residue" evidence="1">
    <location>
        <position position="41"/>
    </location>
</feature>
<evidence type="ECO:0000313" key="1">
    <source>
        <dbReference type="EMBL" id="OLY78892.1"/>
    </source>
</evidence>
<keyword evidence="2" id="KW-1185">Reference proteome</keyword>
<proteinExistence type="predicted"/>